<dbReference type="GO" id="GO:0016740">
    <property type="term" value="F:transferase activity"/>
    <property type="evidence" value="ECO:0007669"/>
    <property type="project" value="UniProtKB-KW"/>
</dbReference>
<comment type="caution">
    <text evidence="2">The sequence shown here is derived from an EMBL/GenBank/DDBJ whole genome shotgun (WGS) entry which is preliminary data.</text>
</comment>
<gene>
    <name evidence="2" type="ORF">EDC29_10756</name>
</gene>
<dbReference type="Proteomes" id="UP000295247">
    <property type="component" value="Unassembled WGS sequence"/>
</dbReference>
<dbReference type="InterPro" id="IPR050834">
    <property type="entry name" value="Glycosyltransf_2"/>
</dbReference>
<name>A0A4R4A8B7_MARGR</name>
<dbReference type="RefSeq" id="WP_123142511.1">
    <property type="nucleotide sequence ID" value="NZ_NRRH01000004.1"/>
</dbReference>
<dbReference type="PANTHER" id="PTHR43685">
    <property type="entry name" value="GLYCOSYLTRANSFERASE"/>
    <property type="match status" value="1"/>
</dbReference>
<reference evidence="2 3" key="1">
    <citation type="submission" date="2019-03" db="EMBL/GenBank/DDBJ databases">
        <title>Genomic Encyclopedia of Type Strains, Phase IV (KMG-IV): sequencing the most valuable type-strain genomes for metagenomic binning, comparative biology and taxonomic classification.</title>
        <authorList>
            <person name="Goeker M."/>
        </authorList>
    </citation>
    <scope>NUCLEOTIDE SEQUENCE [LARGE SCALE GENOMIC DNA]</scope>
    <source>
        <strain evidence="2 3">DSM 203</strain>
    </source>
</reference>
<evidence type="ECO:0000313" key="2">
    <source>
        <dbReference type="EMBL" id="TCW35117.1"/>
    </source>
</evidence>
<proteinExistence type="predicted"/>
<feature type="domain" description="Glycosyltransferase 2-like" evidence="1">
    <location>
        <begin position="11"/>
        <end position="171"/>
    </location>
</feature>
<organism evidence="2 3">
    <name type="scientific">Marichromatium gracile</name>
    <name type="common">Chromatium gracile</name>
    <dbReference type="NCBI Taxonomy" id="1048"/>
    <lineage>
        <taxon>Bacteria</taxon>
        <taxon>Pseudomonadati</taxon>
        <taxon>Pseudomonadota</taxon>
        <taxon>Gammaproteobacteria</taxon>
        <taxon>Chromatiales</taxon>
        <taxon>Chromatiaceae</taxon>
        <taxon>Marichromatium</taxon>
    </lineage>
</organism>
<sequence length="301" mass="32515">MTATPETPRVSAVIPAYDAAAHIVGAVESVLAQTLAGVEVVVVDDGSRDATAELLAGFGERIRVIRQPNGGLSNARNRGIAEARGTFVAFLDADDRWHPDKLARQLARLESDPALGFCSTRTRVEDPAGRLLNHWDCPDDAGTLLETLFLRNGAVPGSGSGVMVRRDLFARVGGFDESLRSLEDIDMWMRLAAVSGYACIDEPLTLVVKHPGSMSRNLAVMRAAALRVMRKNRHLLPRAARGRLWRAGYASVLADFAKWEYRAGQRGRAMLHLAEGLALAPLSRGRMLLGLLAAMGAGRTL</sequence>
<evidence type="ECO:0000313" key="3">
    <source>
        <dbReference type="Proteomes" id="UP000295247"/>
    </source>
</evidence>
<dbReference type="Pfam" id="PF00535">
    <property type="entry name" value="Glycos_transf_2"/>
    <property type="match status" value="1"/>
</dbReference>
<dbReference type="Gene3D" id="3.90.550.10">
    <property type="entry name" value="Spore Coat Polysaccharide Biosynthesis Protein SpsA, Chain A"/>
    <property type="match status" value="1"/>
</dbReference>
<keyword evidence="2" id="KW-0808">Transferase</keyword>
<evidence type="ECO:0000259" key="1">
    <source>
        <dbReference type="Pfam" id="PF00535"/>
    </source>
</evidence>
<dbReference type="CDD" id="cd00761">
    <property type="entry name" value="Glyco_tranf_GTA_type"/>
    <property type="match status" value="1"/>
</dbReference>
<accession>A0A4R4A8B7</accession>
<dbReference type="PANTHER" id="PTHR43685:SF2">
    <property type="entry name" value="GLYCOSYLTRANSFERASE 2-LIKE DOMAIN-CONTAINING PROTEIN"/>
    <property type="match status" value="1"/>
</dbReference>
<dbReference type="EMBL" id="SMDC01000007">
    <property type="protein sequence ID" value="TCW35117.1"/>
    <property type="molecule type" value="Genomic_DNA"/>
</dbReference>
<dbReference type="AlphaFoldDB" id="A0A4R4A8B7"/>
<protein>
    <submittedName>
        <fullName evidence="2">Glycosyl transferase family 2</fullName>
    </submittedName>
</protein>
<dbReference type="SUPFAM" id="SSF53448">
    <property type="entry name" value="Nucleotide-diphospho-sugar transferases"/>
    <property type="match status" value="1"/>
</dbReference>
<dbReference type="InterPro" id="IPR001173">
    <property type="entry name" value="Glyco_trans_2-like"/>
</dbReference>
<dbReference type="InterPro" id="IPR029044">
    <property type="entry name" value="Nucleotide-diphossugar_trans"/>
</dbReference>